<dbReference type="SUPFAM" id="SSF52540">
    <property type="entry name" value="P-loop containing nucleoside triphosphate hydrolases"/>
    <property type="match status" value="1"/>
</dbReference>
<dbReference type="AlphaFoldDB" id="A0AB37E873"/>
<protein>
    <submittedName>
        <fullName evidence="8">Type IV secretory system conjugative DNA transfer family protein</fullName>
    </submittedName>
</protein>
<accession>A0AB37E873</accession>
<evidence type="ECO:0000313" key="8">
    <source>
        <dbReference type="EMBL" id="QIH73103.1"/>
    </source>
</evidence>
<dbReference type="PANTHER" id="PTHR37937:SF1">
    <property type="entry name" value="CONJUGATIVE TRANSFER: DNA TRANSPORT"/>
    <property type="match status" value="1"/>
</dbReference>
<dbReference type="InterPro" id="IPR051539">
    <property type="entry name" value="T4SS-coupling_protein"/>
</dbReference>
<dbReference type="GO" id="GO:0005886">
    <property type="term" value="C:plasma membrane"/>
    <property type="evidence" value="ECO:0007669"/>
    <property type="project" value="UniProtKB-SubCell"/>
</dbReference>
<dbReference type="PANTHER" id="PTHR37937">
    <property type="entry name" value="CONJUGATIVE TRANSFER: DNA TRANSPORT"/>
    <property type="match status" value="1"/>
</dbReference>
<feature type="region of interest" description="Disordered" evidence="7">
    <location>
        <begin position="105"/>
        <end position="126"/>
    </location>
</feature>
<reference evidence="8 9" key="1">
    <citation type="submission" date="2020-01" db="EMBL/GenBank/DDBJ databases">
        <authorList>
            <person name="Wang S."/>
        </authorList>
    </citation>
    <scope>NUCLEOTIDE SEQUENCE [LARGE SCALE GENOMIC DNA]</scope>
    <source>
        <strain evidence="8 9">D151-2-6</strain>
    </source>
</reference>
<dbReference type="EMBL" id="CP048751">
    <property type="protein sequence ID" value="QIH73103.1"/>
    <property type="molecule type" value="Genomic_DNA"/>
</dbReference>
<evidence type="ECO:0000256" key="5">
    <source>
        <dbReference type="ARBA" id="ARBA00022989"/>
    </source>
</evidence>
<evidence type="ECO:0000256" key="6">
    <source>
        <dbReference type="ARBA" id="ARBA00023136"/>
    </source>
</evidence>
<dbReference type="InterPro" id="IPR003688">
    <property type="entry name" value="TraG/VirD4"/>
</dbReference>
<comment type="similarity">
    <text evidence="2">Belongs to the VirD4/TraG family.</text>
</comment>
<feature type="compositionally biased region" description="Polar residues" evidence="7">
    <location>
        <begin position="105"/>
        <end position="115"/>
    </location>
</feature>
<keyword evidence="6" id="KW-0472">Membrane</keyword>
<organism evidence="8 9">
    <name type="scientific">Brevundimonas mediterranea</name>
    <dbReference type="NCBI Taxonomy" id="74329"/>
    <lineage>
        <taxon>Bacteria</taxon>
        <taxon>Pseudomonadati</taxon>
        <taxon>Pseudomonadota</taxon>
        <taxon>Alphaproteobacteria</taxon>
        <taxon>Caulobacterales</taxon>
        <taxon>Caulobacteraceae</taxon>
        <taxon>Brevundimonas</taxon>
    </lineage>
</organism>
<evidence type="ECO:0000256" key="4">
    <source>
        <dbReference type="ARBA" id="ARBA00022692"/>
    </source>
</evidence>
<dbReference type="Gene3D" id="3.40.50.300">
    <property type="entry name" value="P-loop containing nucleotide triphosphate hydrolases"/>
    <property type="match status" value="1"/>
</dbReference>
<evidence type="ECO:0000313" key="9">
    <source>
        <dbReference type="Proteomes" id="UP000501325"/>
    </source>
</evidence>
<evidence type="ECO:0000256" key="3">
    <source>
        <dbReference type="ARBA" id="ARBA00022475"/>
    </source>
</evidence>
<keyword evidence="5" id="KW-1133">Transmembrane helix</keyword>
<dbReference type="Proteomes" id="UP000501325">
    <property type="component" value="Chromosome"/>
</dbReference>
<evidence type="ECO:0000256" key="1">
    <source>
        <dbReference type="ARBA" id="ARBA00004651"/>
    </source>
</evidence>
<sequence length="257" mass="27543">MGRSTFSRNVPMTRFNTSSSALADLSASLDEGGSLPTEDALVQLGRALMTELIDVISDTALEDFQNDIVETYGANNTILDNLHIYTAFSALDPLTQDKVSKLTGSVLESRTSRSSPAGLAAGRSSVSRSQIERPLLEPGEIRALPDDIQLVFAAGARPLRTTKLLYDVREPFRTRAQDVAPDQVARLDAPPGAPHPWAGRRSLGEDAEASLPLFKEVAAAMDDKKVAARVADIYGRVAQEMAAQDAALDHLRGLGDG</sequence>
<dbReference type="InterPro" id="IPR027417">
    <property type="entry name" value="P-loop_NTPase"/>
</dbReference>
<name>A0AB37E873_9CAUL</name>
<keyword evidence="4" id="KW-0812">Transmembrane</keyword>
<dbReference type="KEGG" id="bmed:GYM46_09175"/>
<keyword evidence="3" id="KW-1003">Cell membrane</keyword>
<evidence type="ECO:0000256" key="2">
    <source>
        <dbReference type="ARBA" id="ARBA00008806"/>
    </source>
</evidence>
<gene>
    <name evidence="8" type="ORF">GYM46_09175</name>
</gene>
<comment type="subcellular location">
    <subcellularLocation>
        <location evidence="1">Cell membrane</location>
        <topology evidence="1">Multi-pass membrane protein</topology>
    </subcellularLocation>
</comment>
<dbReference type="Pfam" id="PF02534">
    <property type="entry name" value="T4SS-DNA_transf"/>
    <property type="match status" value="1"/>
</dbReference>
<evidence type="ECO:0000256" key="7">
    <source>
        <dbReference type="SAM" id="MobiDB-lite"/>
    </source>
</evidence>
<proteinExistence type="inferred from homology"/>